<dbReference type="AlphaFoldDB" id="G2YHB5"/>
<name>G2YHB5_BOTF4</name>
<dbReference type="EMBL" id="FQ790335">
    <property type="protein sequence ID" value="CCD34932.1"/>
    <property type="molecule type" value="Genomic_DNA"/>
</dbReference>
<dbReference type="HOGENOM" id="CLU_2573620_0_0_1"/>
<feature type="compositionally biased region" description="Polar residues" evidence="1">
    <location>
        <begin position="19"/>
        <end position="31"/>
    </location>
</feature>
<feature type="compositionally biased region" description="Basic and acidic residues" evidence="1">
    <location>
        <begin position="32"/>
        <end position="45"/>
    </location>
</feature>
<organism evidence="2 3">
    <name type="scientific">Botryotinia fuckeliana (strain T4)</name>
    <name type="common">Noble rot fungus</name>
    <name type="synonym">Botrytis cinerea</name>
    <dbReference type="NCBI Taxonomy" id="999810"/>
    <lineage>
        <taxon>Eukaryota</taxon>
        <taxon>Fungi</taxon>
        <taxon>Dikarya</taxon>
        <taxon>Ascomycota</taxon>
        <taxon>Pezizomycotina</taxon>
        <taxon>Leotiomycetes</taxon>
        <taxon>Helotiales</taxon>
        <taxon>Sclerotiniaceae</taxon>
        <taxon>Botrytis</taxon>
    </lineage>
</organism>
<evidence type="ECO:0000256" key="1">
    <source>
        <dbReference type="SAM" id="MobiDB-lite"/>
    </source>
</evidence>
<accession>G2YHB5</accession>
<dbReference type="InParanoid" id="G2YHB5"/>
<sequence>MAVQLCAVIDQYLHHERPTQQPTETGNMKTNRNSEPDGLQHETHPHPRNFFLELHQTRRLLLHNSSFPIPSADTGMSSSAE</sequence>
<feature type="region of interest" description="Disordered" evidence="1">
    <location>
        <begin position="15"/>
        <end position="48"/>
    </location>
</feature>
<evidence type="ECO:0000313" key="3">
    <source>
        <dbReference type="Proteomes" id="UP000008177"/>
    </source>
</evidence>
<protein>
    <submittedName>
        <fullName evidence="2">Uncharacterized protein</fullName>
    </submittedName>
</protein>
<dbReference type="Proteomes" id="UP000008177">
    <property type="component" value="Unplaced contigs"/>
</dbReference>
<proteinExistence type="predicted"/>
<gene>
    <name evidence="2" type="ORF">BofuT4_uP021680.1</name>
</gene>
<reference evidence="3" key="1">
    <citation type="journal article" date="2011" name="PLoS Genet.">
        <title>Genomic analysis of the necrotrophic fungal pathogens Sclerotinia sclerotiorum and Botrytis cinerea.</title>
        <authorList>
            <person name="Amselem J."/>
            <person name="Cuomo C.A."/>
            <person name="van Kan J.A."/>
            <person name="Viaud M."/>
            <person name="Benito E.P."/>
            <person name="Couloux A."/>
            <person name="Coutinho P.M."/>
            <person name="de Vries R.P."/>
            <person name="Dyer P.S."/>
            <person name="Fillinger S."/>
            <person name="Fournier E."/>
            <person name="Gout L."/>
            <person name="Hahn M."/>
            <person name="Kohn L."/>
            <person name="Lapalu N."/>
            <person name="Plummer K.M."/>
            <person name="Pradier J.M."/>
            <person name="Quevillon E."/>
            <person name="Sharon A."/>
            <person name="Simon A."/>
            <person name="ten Have A."/>
            <person name="Tudzynski B."/>
            <person name="Tudzynski P."/>
            <person name="Wincker P."/>
            <person name="Andrew M."/>
            <person name="Anthouard V."/>
            <person name="Beever R.E."/>
            <person name="Beffa R."/>
            <person name="Benoit I."/>
            <person name="Bouzid O."/>
            <person name="Brault B."/>
            <person name="Chen Z."/>
            <person name="Choquer M."/>
            <person name="Collemare J."/>
            <person name="Cotton P."/>
            <person name="Danchin E.G."/>
            <person name="Da Silva C."/>
            <person name="Gautier A."/>
            <person name="Giraud C."/>
            <person name="Giraud T."/>
            <person name="Gonzalez C."/>
            <person name="Grossetete S."/>
            <person name="Guldener U."/>
            <person name="Henrissat B."/>
            <person name="Howlett B.J."/>
            <person name="Kodira C."/>
            <person name="Kretschmer M."/>
            <person name="Lappartient A."/>
            <person name="Leroch M."/>
            <person name="Levis C."/>
            <person name="Mauceli E."/>
            <person name="Neuveglise C."/>
            <person name="Oeser B."/>
            <person name="Pearson M."/>
            <person name="Poulain J."/>
            <person name="Poussereau N."/>
            <person name="Quesneville H."/>
            <person name="Rascle C."/>
            <person name="Schumacher J."/>
            <person name="Segurens B."/>
            <person name="Sexton A."/>
            <person name="Silva E."/>
            <person name="Sirven C."/>
            <person name="Soanes D.M."/>
            <person name="Talbot N.J."/>
            <person name="Templeton M."/>
            <person name="Yandava C."/>
            <person name="Yarden O."/>
            <person name="Zeng Q."/>
            <person name="Rollins J.A."/>
            <person name="Lebrun M.H."/>
            <person name="Dickman M."/>
        </authorList>
    </citation>
    <scope>NUCLEOTIDE SEQUENCE [LARGE SCALE GENOMIC DNA]</scope>
    <source>
        <strain evidence="3">T4</strain>
    </source>
</reference>
<evidence type="ECO:0000313" key="2">
    <source>
        <dbReference type="EMBL" id="CCD34932.1"/>
    </source>
</evidence>